<dbReference type="PANTHER" id="PTHR43477">
    <property type="entry name" value="DIHYDROANTICAPSIN 7-DEHYDROGENASE"/>
    <property type="match status" value="1"/>
</dbReference>
<comment type="similarity">
    <text evidence="1">Belongs to the short-chain dehydrogenases/reductases (SDR) family.</text>
</comment>
<reference evidence="3 4" key="1">
    <citation type="submission" date="2021-04" db="EMBL/GenBank/DDBJ databases">
        <title>Ruania sp. nov., isolated from sandy soil of mangrove forest.</title>
        <authorList>
            <person name="Ge X."/>
            <person name="Huang R."/>
            <person name="Liu W."/>
        </authorList>
    </citation>
    <scope>NUCLEOTIDE SEQUENCE [LARGE SCALE GENOMIC DNA]</scope>
    <source>
        <strain evidence="3 4">N2-46</strain>
    </source>
</reference>
<gene>
    <name evidence="3" type="ORF">KCQ71_09370</name>
</gene>
<dbReference type="InterPro" id="IPR036291">
    <property type="entry name" value="NAD(P)-bd_dom_sf"/>
</dbReference>
<name>A0ABS7S9C9_9MICO</name>
<keyword evidence="4" id="KW-1185">Reference proteome</keyword>
<dbReference type="Pfam" id="PF13561">
    <property type="entry name" value="adh_short_C2"/>
    <property type="match status" value="1"/>
</dbReference>
<dbReference type="PANTHER" id="PTHR43477:SF1">
    <property type="entry name" value="DIHYDROANTICAPSIN 7-DEHYDROGENASE"/>
    <property type="match status" value="1"/>
</dbReference>
<protein>
    <submittedName>
        <fullName evidence="3">SDR family oxidoreductase</fullName>
    </submittedName>
</protein>
<dbReference type="EMBL" id="JAGSHT010000010">
    <property type="protein sequence ID" value="MBZ2196360.1"/>
    <property type="molecule type" value="Genomic_DNA"/>
</dbReference>
<evidence type="ECO:0000313" key="3">
    <source>
        <dbReference type="EMBL" id="MBZ2196360.1"/>
    </source>
</evidence>
<dbReference type="Gene3D" id="3.40.50.720">
    <property type="entry name" value="NAD(P)-binding Rossmann-like Domain"/>
    <property type="match status" value="1"/>
</dbReference>
<comment type="caution">
    <text evidence="3">The sequence shown here is derived from an EMBL/GenBank/DDBJ whole genome shotgun (WGS) entry which is preliminary data.</text>
</comment>
<accession>A0ABS7S9C9</accession>
<evidence type="ECO:0000313" key="4">
    <source>
        <dbReference type="Proteomes" id="UP000826651"/>
    </source>
</evidence>
<dbReference type="PROSITE" id="PS00061">
    <property type="entry name" value="ADH_SHORT"/>
    <property type="match status" value="1"/>
</dbReference>
<dbReference type="Proteomes" id="UP000826651">
    <property type="component" value="Unassembled WGS sequence"/>
</dbReference>
<dbReference type="InterPro" id="IPR002347">
    <property type="entry name" value="SDR_fam"/>
</dbReference>
<dbReference type="PRINTS" id="PR00080">
    <property type="entry name" value="SDRFAMILY"/>
</dbReference>
<evidence type="ECO:0000256" key="2">
    <source>
        <dbReference type="ARBA" id="ARBA00023002"/>
    </source>
</evidence>
<dbReference type="InterPro" id="IPR051122">
    <property type="entry name" value="SDR_DHRS6-like"/>
</dbReference>
<sequence length="273" mass="27323">MTTPFEAGDGGGSPTVVAVTGGAAGIGGAVVARLAGDGARVYALDTDADALARLEQPHGPGRIVGIRVDVTDEAAMTTAFETIAADGGLGGLVCAAGIQTYGTVDATPMATYDRVMAVNVRGAFLAAHLAVPQIRSGGGGGIVLISSVQAYVAQHGVAAYAATKGALLSLTRAMAVDHAPEGIRVNAVCPGSVDTPMLRWAAGLHADSPEQVDAIVAEWGRSHPLGRVARAGEVADVVAYLLSDRSSFVTGADIKVDGGLTAGNAVALPEEDQ</sequence>
<evidence type="ECO:0000256" key="1">
    <source>
        <dbReference type="ARBA" id="ARBA00006484"/>
    </source>
</evidence>
<proteinExistence type="inferred from homology"/>
<dbReference type="SUPFAM" id="SSF51735">
    <property type="entry name" value="NAD(P)-binding Rossmann-fold domains"/>
    <property type="match status" value="1"/>
</dbReference>
<keyword evidence="2" id="KW-0560">Oxidoreductase</keyword>
<organism evidence="3 4">
    <name type="scientific">Occultella gossypii</name>
    <dbReference type="NCBI Taxonomy" id="2800820"/>
    <lineage>
        <taxon>Bacteria</taxon>
        <taxon>Bacillati</taxon>
        <taxon>Actinomycetota</taxon>
        <taxon>Actinomycetes</taxon>
        <taxon>Micrococcales</taxon>
        <taxon>Ruaniaceae</taxon>
        <taxon>Occultella</taxon>
    </lineage>
</organism>
<dbReference type="InterPro" id="IPR020904">
    <property type="entry name" value="Sc_DH/Rdtase_CS"/>
</dbReference>
<dbReference type="PRINTS" id="PR00081">
    <property type="entry name" value="GDHRDH"/>
</dbReference>
<dbReference type="CDD" id="cd05233">
    <property type="entry name" value="SDR_c"/>
    <property type="match status" value="1"/>
</dbReference>
<dbReference type="RefSeq" id="WP_223405160.1">
    <property type="nucleotide sequence ID" value="NZ_JAGSHT010000010.1"/>
</dbReference>